<comment type="caution">
    <text evidence="1">The sequence shown here is derived from an EMBL/GenBank/DDBJ whole genome shotgun (WGS) entry which is preliminary data.</text>
</comment>
<sequence>MLEQLSKPAPVLLPVAIDLWDTRHIAAYLKRSVDTVRDDIITLPSFPRPIRLPIRGTARAQALFKAREVIAWAERHTSR</sequence>
<organism evidence="1 2">
    <name type="scientific">Duganella flavida</name>
    <dbReference type="NCBI Taxonomy" id="2692175"/>
    <lineage>
        <taxon>Bacteria</taxon>
        <taxon>Pseudomonadati</taxon>
        <taxon>Pseudomonadota</taxon>
        <taxon>Betaproteobacteria</taxon>
        <taxon>Burkholderiales</taxon>
        <taxon>Oxalobacteraceae</taxon>
        <taxon>Telluria group</taxon>
        <taxon>Duganella</taxon>
    </lineage>
</organism>
<evidence type="ECO:0000313" key="1">
    <source>
        <dbReference type="EMBL" id="MYM21466.1"/>
    </source>
</evidence>
<evidence type="ECO:0008006" key="3">
    <source>
        <dbReference type="Google" id="ProtNLM"/>
    </source>
</evidence>
<dbReference type="Proteomes" id="UP000479335">
    <property type="component" value="Unassembled WGS sequence"/>
</dbReference>
<dbReference type="AlphaFoldDB" id="A0A6L8K203"/>
<evidence type="ECO:0000313" key="2">
    <source>
        <dbReference type="Proteomes" id="UP000479335"/>
    </source>
</evidence>
<reference evidence="1 2" key="1">
    <citation type="submission" date="2019-12" db="EMBL/GenBank/DDBJ databases">
        <title>Novel species isolated from a subtropical stream in China.</title>
        <authorList>
            <person name="Lu H."/>
        </authorList>
    </citation>
    <scope>NUCLEOTIDE SEQUENCE [LARGE SCALE GENOMIC DNA]</scope>
    <source>
        <strain evidence="1 2">FT135W</strain>
    </source>
</reference>
<dbReference type="EMBL" id="WWCN01000001">
    <property type="protein sequence ID" value="MYM21466.1"/>
    <property type="molecule type" value="Genomic_DNA"/>
</dbReference>
<name>A0A6L8K203_9BURK</name>
<proteinExistence type="predicted"/>
<protein>
    <recommendedName>
        <fullName evidence="3">AlpA family phage regulatory protein</fullName>
    </recommendedName>
</protein>
<keyword evidence="2" id="KW-1185">Reference proteome</keyword>
<accession>A0A6L8K203</accession>
<gene>
    <name evidence="1" type="ORF">GTP46_02240</name>
</gene>